<comment type="similarity">
    <text evidence="1">Belongs to the replication factor A protein 1 family.</text>
</comment>
<name>A0AAP0NG45_LIQFO</name>
<sequence length="148" mass="17737">MEHLKYQPFDQLNPYKSHSTLKARVTRIWDAHDFINKEDIRSLDMLLLDEHGDQIRATIPKKLISKYRALLREGQVYLIRKVNVTFAKGNYRPVHHQYHIYFKEDTSLIEICSANSDFPNFKFVFNDYMDIPKRYQQNTYLIGMHTIL</sequence>
<reference evidence="7 8" key="1">
    <citation type="journal article" date="2024" name="Plant J.">
        <title>Genome sequences and population genomics reveal climatic adaptation and genomic divergence between two closely related sweetgum species.</title>
        <authorList>
            <person name="Xu W.Q."/>
            <person name="Ren C.Q."/>
            <person name="Zhang X.Y."/>
            <person name="Comes H.P."/>
            <person name="Liu X.H."/>
            <person name="Li Y.G."/>
            <person name="Kettle C.J."/>
            <person name="Jalonen R."/>
            <person name="Gaisberger H."/>
            <person name="Ma Y.Z."/>
            <person name="Qiu Y.X."/>
        </authorList>
    </citation>
    <scope>NUCLEOTIDE SEQUENCE [LARGE SCALE GENOMIC DNA]</scope>
    <source>
        <strain evidence="7">Hangzhou</strain>
    </source>
</reference>
<keyword evidence="4" id="KW-0862">Zinc</keyword>
<accession>A0AAP0NG45</accession>
<proteinExistence type="inferred from homology"/>
<dbReference type="PANTHER" id="PTHR47165">
    <property type="entry name" value="OS03G0429900 PROTEIN"/>
    <property type="match status" value="1"/>
</dbReference>
<dbReference type="Proteomes" id="UP001415857">
    <property type="component" value="Unassembled WGS sequence"/>
</dbReference>
<dbReference type="GO" id="GO:0008270">
    <property type="term" value="F:zinc ion binding"/>
    <property type="evidence" value="ECO:0007669"/>
    <property type="project" value="UniProtKB-KW"/>
</dbReference>
<evidence type="ECO:0000256" key="2">
    <source>
        <dbReference type="ARBA" id="ARBA00022723"/>
    </source>
</evidence>
<keyword evidence="2" id="KW-0479">Metal-binding</keyword>
<dbReference type="Gene3D" id="2.40.50.140">
    <property type="entry name" value="Nucleic acid-binding proteins"/>
    <property type="match status" value="1"/>
</dbReference>
<evidence type="ECO:0000256" key="3">
    <source>
        <dbReference type="ARBA" id="ARBA00022771"/>
    </source>
</evidence>
<gene>
    <name evidence="7" type="ORF">L1049_002631</name>
</gene>
<evidence type="ECO:0000256" key="1">
    <source>
        <dbReference type="ARBA" id="ARBA00005690"/>
    </source>
</evidence>
<dbReference type="Pfam" id="PF02721">
    <property type="entry name" value="DUF223"/>
    <property type="match status" value="1"/>
</dbReference>
<keyword evidence="5" id="KW-0238">DNA-binding</keyword>
<dbReference type="CDD" id="cd04480">
    <property type="entry name" value="RPA1_DBD_A_like"/>
    <property type="match status" value="1"/>
</dbReference>
<dbReference type="SUPFAM" id="SSF50249">
    <property type="entry name" value="Nucleic acid-binding proteins"/>
    <property type="match status" value="1"/>
</dbReference>
<keyword evidence="8" id="KW-1185">Reference proteome</keyword>
<comment type="caution">
    <text evidence="7">The sequence shown here is derived from an EMBL/GenBank/DDBJ whole genome shotgun (WGS) entry which is preliminary data.</text>
</comment>
<evidence type="ECO:0000313" key="7">
    <source>
        <dbReference type="EMBL" id="KAK9272260.1"/>
    </source>
</evidence>
<dbReference type="InterPro" id="IPR012340">
    <property type="entry name" value="NA-bd_OB-fold"/>
</dbReference>
<dbReference type="FunFam" id="2.40.50.140:FF:000041">
    <property type="entry name" value="Replication protein A subunit"/>
    <property type="match status" value="1"/>
</dbReference>
<evidence type="ECO:0000256" key="4">
    <source>
        <dbReference type="ARBA" id="ARBA00022833"/>
    </source>
</evidence>
<dbReference type="AlphaFoldDB" id="A0AAP0NG45"/>
<evidence type="ECO:0000313" key="8">
    <source>
        <dbReference type="Proteomes" id="UP001415857"/>
    </source>
</evidence>
<dbReference type="EMBL" id="JBBPBK010000013">
    <property type="protein sequence ID" value="KAK9272260.1"/>
    <property type="molecule type" value="Genomic_DNA"/>
</dbReference>
<evidence type="ECO:0000256" key="5">
    <source>
        <dbReference type="ARBA" id="ARBA00023125"/>
    </source>
</evidence>
<evidence type="ECO:0000259" key="6">
    <source>
        <dbReference type="Pfam" id="PF02721"/>
    </source>
</evidence>
<dbReference type="GO" id="GO:0003677">
    <property type="term" value="F:DNA binding"/>
    <property type="evidence" value="ECO:0007669"/>
    <property type="project" value="UniProtKB-KW"/>
</dbReference>
<dbReference type="PANTHER" id="PTHR47165:SF4">
    <property type="entry name" value="OS03G0429900 PROTEIN"/>
    <property type="match status" value="1"/>
</dbReference>
<keyword evidence="3" id="KW-0863">Zinc-finger</keyword>
<feature type="domain" description="Replication protein A 70 kDa DNA-binding subunit B/D first OB fold" evidence="6">
    <location>
        <begin position="6"/>
        <end position="109"/>
    </location>
</feature>
<organism evidence="7 8">
    <name type="scientific">Liquidambar formosana</name>
    <name type="common">Formosan gum</name>
    <dbReference type="NCBI Taxonomy" id="63359"/>
    <lineage>
        <taxon>Eukaryota</taxon>
        <taxon>Viridiplantae</taxon>
        <taxon>Streptophyta</taxon>
        <taxon>Embryophyta</taxon>
        <taxon>Tracheophyta</taxon>
        <taxon>Spermatophyta</taxon>
        <taxon>Magnoliopsida</taxon>
        <taxon>eudicotyledons</taxon>
        <taxon>Gunneridae</taxon>
        <taxon>Pentapetalae</taxon>
        <taxon>Saxifragales</taxon>
        <taxon>Altingiaceae</taxon>
        <taxon>Liquidambar</taxon>
    </lineage>
</organism>
<dbReference type="InterPro" id="IPR003871">
    <property type="entry name" value="RFA1B/D_OB_1st"/>
</dbReference>
<protein>
    <recommendedName>
        <fullName evidence="6">Replication protein A 70 kDa DNA-binding subunit B/D first OB fold domain-containing protein</fullName>
    </recommendedName>
</protein>